<dbReference type="GO" id="GO:0015344">
    <property type="term" value="F:siderophore uptake transmembrane transporter activity"/>
    <property type="evidence" value="ECO:0007669"/>
    <property type="project" value="TreeGrafter"/>
</dbReference>
<evidence type="ECO:0000313" key="10">
    <source>
        <dbReference type="Proteomes" id="UP000251584"/>
    </source>
</evidence>
<dbReference type="InterPro" id="IPR039426">
    <property type="entry name" value="TonB-dep_rcpt-like"/>
</dbReference>
<dbReference type="EMBL" id="UAVY01000008">
    <property type="protein sequence ID" value="SQB39799.1"/>
    <property type="molecule type" value="Genomic_DNA"/>
</dbReference>
<dbReference type="GO" id="GO:0009279">
    <property type="term" value="C:cell outer membrane"/>
    <property type="evidence" value="ECO:0007669"/>
    <property type="project" value="UniProtKB-SubCell"/>
</dbReference>
<keyword evidence="9" id="KW-0675">Receptor</keyword>
<keyword evidence="2" id="KW-0813">Transport</keyword>
<evidence type="ECO:0000256" key="4">
    <source>
        <dbReference type="ARBA" id="ARBA00022692"/>
    </source>
</evidence>
<dbReference type="Proteomes" id="UP000251584">
    <property type="component" value="Unassembled WGS sequence"/>
</dbReference>
<proteinExistence type="predicted"/>
<keyword evidence="7" id="KW-0998">Cell outer membrane</keyword>
<keyword evidence="5" id="KW-0798">TonB box</keyword>
<keyword evidence="3" id="KW-1134">Transmembrane beta strand</keyword>
<dbReference type="Gene3D" id="2.40.170.20">
    <property type="entry name" value="TonB-dependent receptor, beta-barrel domain"/>
    <property type="match status" value="1"/>
</dbReference>
<comment type="subcellular location">
    <subcellularLocation>
        <location evidence="1">Cell outer membrane</location>
        <topology evidence="1">Multi-pass membrane protein</topology>
    </subcellularLocation>
</comment>
<evidence type="ECO:0000256" key="2">
    <source>
        <dbReference type="ARBA" id="ARBA00022448"/>
    </source>
</evidence>
<accession>A0A2X2YP85</accession>
<evidence type="ECO:0000256" key="6">
    <source>
        <dbReference type="ARBA" id="ARBA00023136"/>
    </source>
</evidence>
<dbReference type="GO" id="GO:0044718">
    <property type="term" value="P:siderophore transmembrane transport"/>
    <property type="evidence" value="ECO:0007669"/>
    <property type="project" value="TreeGrafter"/>
</dbReference>
<evidence type="ECO:0000256" key="5">
    <source>
        <dbReference type="ARBA" id="ARBA00023077"/>
    </source>
</evidence>
<name>A0A2X2YP85_CITKO</name>
<reference evidence="9 10" key="1">
    <citation type="submission" date="2018-06" db="EMBL/GenBank/DDBJ databases">
        <authorList>
            <consortium name="Pathogen Informatics"/>
            <person name="Doyle S."/>
        </authorList>
    </citation>
    <scope>NUCLEOTIDE SEQUENCE [LARGE SCALE GENOMIC DNA]</scope>
    <source>
        <strain evidence="9 10">NCTC10786</strain>
    </source>
</reference>
<evidence type="ECO:0000256" key="7">
    <source>
        <dbReference type="ARBA" id="ARBA00023237"/>
    </source>
</evidence>
<dbReference type="InterPro" id="IPR000531">
    <property type="entry name" value="Beta-barrel_TonB"/>
</dbReference>
<dbReference type="AlphaFoldDB" id="A0A2X2YP85"/>
<sequence>MSENRKGYENYRLNNGVPQFGVKGDLRRNERNLMWNADPYLQTQWQLTEKLSLDAGVRYSSVWFDSNDHYVTPGNRNDSGEASYHQWLPAGALKYAFTDAWNVYLAAGRGFETPTINELSYRPDGQSGLNFGLKPATNDTVEIGSKTRIGDGLLDGGALPDGYG</sequence>
<dbReference type="SUPFAM" id="SSF56935">
    <property type="entry name" value="Porins"/>
    <property type="match status" value="1"/>
</dbReference>
<keyword evidence="6" id="KW-0472">Membrane</keyword>
<dbReference type="Pfam" id="PF00593">
    <property type="entry name" value="TonB_dep_Rec_b-barrel"/>
    <property type="match status" value="1"/>
</dbReference>
<dbReference type="InterPro" id="IPR036942">
    <property type="entry name" value="Beta-barrel_TonB_sf"/>
</dbReference>
<gene>
    <name evidence="9" type="ORF">NCTC10786_04882</name>
</gene>
<organism evidence="9 10">
    <name type="scientific">Citrobacter koseri</name>
    <name type="common">Citrobacter diversus</name>
    <dbReference type="NCBI Taxonomy" id="545"/>
    <lineage>
        <taxon>Bacteria</taxon>
        <taxon>Pseudomonadati</taxon>
        <taxon>Pseudomonadota</taxon>
        <taxon>Gammaproteobacteria</taxon>
        <taxon>Enterobacterales</taxon>
        <taxon>Enterobacteriaceae</taxon>
        <taxon>Citrobacter</taxon>
    </lineage>
</organism>
<evidence type="ECO:0000256" key="1">
    <source>
        <dbReference type="ARBA" id="ARBA00004571"/>
    </source>
</evidence>
<dbReference type="PANTHER" id="PTHR30069">
    <property type="entry name" value="TONB-DEPENDENT OUTER MEMBRANE RECEPTOR"/>
    <property type="match status" value="1"/>
</dbReference>
<protein>
    <submittedName>
        <fullName evidence="9">Outer membrane receptor for ferrienterochelin and colicins</fullName>
    </submittedName>
</protein>
<evidence type="ECO:0000313" key="9">
    <source>
        <dbReference type="EMBL" id="SQB39799.1"/>
    </source>
</evidence>
<dbReference type="PANTHER" id="PTHR30069:SF28">
    <property type="entry name" value="TONB-DEPENDENT RECEPTOR YNCD-RELATED"/>
    <property type="match status" value="1"/>
</dbReference>
<evidence type="ECO:0000259" key="8">
    <source>
        <dbReference type="Pfam" id="PF00593"/>
    </source>
</evidence>
<keyword evidence="4" id="KW-0812">Transmembrane</keyword>
<feature type="domain" description="TonB-dependent receptor-like beta-barrel" evidence="8">
    <location>
        <begin position="16"/>
        <end position="154"/>
    </location>
</feature>
<evidence type="ECO:0000256" key="3">
    <source>
        <dbReference type="ARBA" id="ARBA00022452"/>
    </source>
</evidence>